<protein>
    <submittedName>
        <fullName evidence="3">SRPBCC family protein</fullName>
    </submittedName>
</protein>
<keyword evidence="4" id="KW-1185">Reference proteome</keyword>
<keyword evidence="1" id="KW-1133">Transmembrane helix</keyword>
<gene>
    <name evidence="3" type="ORF">OSR52_03600</name>
</gene>
<evidence type="ECO:0000313" key="3">
    <source>
        <dbReference type="EMBL" id="MDG3584941.1"/>
    </source>
</evidence>
<dbReference type="InterPro" id="IPR011256">
    <property type="entry name" value="Reg_factor_effector_dom_sf"/>
</dbReference>
<dbReference type="SMART" id="SM00871">
    <property type="entry name" value="AraC_E_bind"/>
    <property type="match status" value="1"/>
</dbReference>
<dbReference type="Proteomes" id="UP001153642">
    <property type="component" value="Unassembled WGS sequence"/>
</dbReference>
<evidence type="ECO:0000313" key="4">
    <source>
        <dbReference type="Proteomes" id="UP001153642"/>
    </source>
</evidence>
<proteinExistence type="predicted"/>
<dbReference type="InterPro" id="IPR023393">
    <property type="entry name" value="START-like_dom_sf"/>
</dbReference>
<dbReference type="Gene3D" id="3.20.80.10">
    <property type="entry name" value="Regulatory factor, effector binding domain"/>
    <property type="match status" value="1"/>
</dbReference>
<sequence length="349" mass="39734">MRILKYLIFLFLIVTIGFAIYIAIQPDNYKVTRTTVINAPQSVLYNYINDTKEWPNWDPWYEKDPNAQLRYGEKTKGVGATYSWNGEFIGKGKIKTTYSTIDSISQNIHFISPYESSAHDFWKLEPSNQQDATIVTWGIEGELGFMEKAVMLFQGGMENNIGPDFERGLKKLDSLVIADMKKYSISLIGKTEYGGGYYLYQTASSKQNEVNLATNKMFPELGAFMEQNYISPSGTPFTLFEEWDDTNNTAIFSACIPVKEKIMTPPGSMILCGYMEPGVYFKTILKGDYVNMDEAWSKTREAIKKNEIAIDPARDAFETYIKSPDEYPNPADLLSEIYIPIIENAERPD</sequence>
<dbReference type="SUPFAM" id="SSF55961">
    <property type="entry name" value="Bet v1-like"/>
    <property type="match status" value="1"/>
</dbReference>
<accession>A0ABT6FNU6</accession>
<dbReference type="Gene3D" id="3.30.530.20">
    <property type="match status" value="1"/>
</dbReference>
<comment type="caution">
    <text evidence="3">The sequence shown here is derived from an EMBL/GenBank/DDBJ whole genome shotgun (WGS) entry which is preliminary data.</text>
</comment>
<keyword evidence="1" id="KW-0472">Membrane</keyword>
<dbReference type="EMBL" id="JAPMUA010000001">
    <property type="protein sequence ID" value="MDG3584941.1"/>
    <property type="molecule type" value="Genomic_DNA"/>
</dbReference>
<evidence type="ECO:0000256" key="1">
    <source>
        <dbReference type="SAM" id="Phobius"/>
    </source>
</evidence>
<keyword evidence="1" id="KW-0812">Transmembrane</keyword>
<evidence type="ECO:0000259" key="2">
    <source>
        <dbReference type="SMART" id="SM00871"/>
    </source>
</evidence>
<dbReference type="SUPFAM" id="SSF55136">
    <property type="entry name" value="Probable bacterial effector-binding domain"/>
    <property type="match status" value="1"/>
</dbReference>
<dbReference type="RefSeq" id="WP_277898677.1">
    <property type="nucleotide sequence ID" value="NZ_JAPMUA010000001.1"/>
</dbReference>
<name>A0ABT6FNU6_9FLAO</name>
<organism evidence="3 4">
    <name type="scientific">Galbibacter pacificus</name>
    <dbReference type="NCBI Taxonomy" id="2996052"/>
    <lineage>
        <taxon>Bacteria</taxon>
        <taxon>Pseudomonadati</taxon>
        <taxon>Bacteroidota</taxon>
        <taxon>Flavobacteriia</taxon>
        <taxon>Flavobacteriales</taxon>
        <taxon>Flavobacteriaceae</taxon>
        <taxon>Galbibacter</taxon>
    </lineage>
</organism>
<dbReference type="CDD" id="cd07818">
    <property type="entry name" value="SRPBCC_1"/>
    <property type="match status" value="1"/>
</dbReference>
<dbReference type="InterPro" id="IPR010499">
    <property type="entry name" value="AraC_E-bd"/>
</dbReference>
<feature type="transmembrane region" description="Helical" evidence="1">
    <location>
        <begin position="6"/>
        <end position="24"/>
    </location>
</feature>
<reference evidence="3" key="1">
    <citation type="submission" date="2022-11" db="EMBL/GenBank/DDBJ databases">
        <title>High-quality draft genome sequence of Galbibacter sp. strain CMA-7.</title>
        <authorList>
            <person name="Wei L."/>
            <person name="Dong C."/>
            <person name="Shao Z."/>
        </authorList>
    </citation>
    <scope>NUCLEOTIDE SEQUENCE</scope>
    <source>
        <strain evidence="3">CMA-7</strain>
    </source>
</reference>
<feature type="domain" description="AraC effector-binding" evidence="2">
    <location>
        <begin position="183"/>
        <end position="342"/>
    </location>
</feature>